<gene>
    <name evidence="2" type="ORF">B0W48_20205</name>
</gene>
<dbReference type="Proteomes" id="UP000188243">
    <property type="component" value="Chromosome"/>
</dbReference>
<dbReference type="RefSeq" id="WP_077538702.1">
    <property type="nucleotide sequence ID" value="NZ_CANLYY010000014.1"/>
</dbReference>
<protein>
    <submittedName>
        <fullName evidence="2">Flagellar assembly protein FliH</fullName>
    </submittedName>
</protein>
<evidence type="ECO:0000259" key="1">
    <source>
        <dbReference type="Pfam" id="PF02108"/>
    </source>
</evidence>
<dbReference type="Pfam" id="PF02108">
    <property type="entry name" value="FliH"/>
    <property type="match status" value="1"/>
</dbReference>
<feature type="domain" description="Flagellar assembly protein FliH/Type III secretion system HrpE" evidence="1">
    <location>
        <begin position="72"/>
        <end position="194"/>
    </location>
</feature>
<keyword evidence="2" id="KW-0966">Cell projection</keyword>
<keyword evidence="2" id="KW-0282">Flagellum</keyword>
<keyword evidence="2" id="KW-0969">Cilium</keyword>
<evidence type="ECO:0000313" key="3">
    <source>
        <dbReference type="Proteomes" id="UP000188243"/>
    </source>
</evidence>
<accession>A0A1Q2H3E5</accession>
<dbReference type="KEGG" id="paln:B0W48_20205"/>
<name>A0A1Q2H3E5_9GAMM</name>
<dbReference type="AlphaFoldDB" id="A0A1Q2H3E5"/>
<evidence type="ECO:0000313" key="2">
    <source>
        <dbReference type="EMBL" id="AQQ01895.1"/>
    </source>
</evidence>
<proteinExistence type="predicted"/>
<organism evidence="2 3">
    <name type="scientific">Pseudoalteromonas aliena</name>
    <dbReference type="NCBI Taxonomy" id="247523"/>
    <lineage>
        <taxon>Bacteria</taxon>
        <taxon>Pseudomonadati</taxon>
        <taxon>Pseudomonadota</taxon>
        <taxon>Gammaproteobacteria</taxon>
        <taxon>Alteromonadales</taxon>
        <taxon>Pseudoalteromonadaceae</taxon>
        <taxon>Pseudoalteromonas</taxon>
    </lineage>
</organism>
<dbReference type="STRING" id="247523.B0W48_20205"/>
<dbReference type="EMBL" id="CP019628">
    <property type="protein sequence ID" value="AQQ01895.1"/>
    <property type="molecule type" value="Genomic_DNA"/>
</dbReference>
<reference evidence="2 3" key="1">
    <citation type="submission" date="2017-02" db="EMBL/GenBank/DDBJ databases">
        <title>Complete genome sequence of the cold-active Pseudoalteromonas aliena strain EH1 isolated from Arctic seawater.</title>
        <authorList>
            <person name="Kim E."/>
            <person name="Heo E."/>
            <person name="Kim H."/>
            <person name="Kim D."/>
        </authorList>
    </citation>
    <scope>NUCLEOTIDE SEQUENCE [LARGE SCALE GENOMIC DNA]</scope>
    <source>
        <strain evidence="2 3">EH1</strain>
    </source>
</reference>
<dbReference type="InterPro" id="IPR018035">
    <property type="entry name" value="Flagellar_FliH/T3SS_HrpE"/>
</dbReference>
<sequence>MSQVFRFPTLNKVEQHQTLQERLDAAQRIGWQSGYEKGLEQGAIDKQIALEQEIDSRVETLLNARLESEKQHLIDHFNVIFEKTNNELSTLSTDLKSDITLIITKLAEFVIDGELKARPEIRTELIEKAIELLSDRDVVTKIVFSSEDKKWLDSDILSNFAIPVNFDDELISGDVELIAEQQTHSFSFSQRLQELLDEITPQILRNDSDE</sequence>